<dbReference type="RefSeq" id="WP_077023063.1">
    <property type="nucleotide sequence ID" value="NZ_CP017641.1"/>
</dbReference>
<dbReference type="Pfam" id="PF22694">
    <property type="entry name" value="CtpB_N-like"/>
    <property type="match status" value="1"/>
</dbReference>
<evidence type="ECO:0000259" key="8">
    <source>
        <dbReference type="PROSITE" id="PS50106"/>
    </source>
</evidence>
<dbReference type="FunFam" id="2.30.42.10:FF:000063">
    <property type="entry name" value="Peptidase, S41 family"/>
    <property type="match status" value="1"/>
</dbReference>
<gene>
    <name evidence="9" type="primary">ctpA</name>
    <name evidence="9" type="ORF">Fuma_00863</name>
</gene>
<dbReference type="InterPro" id="IPR001478">
    <property type="entry name" value="PDZ"/>
</dbReference>
<dbReference type="PANTHER" id="PTHR32060:SF30">
    <property type="entry name" value="CARBOXY-TERMINAL PROCESSING PROTEASE CTPA"/>
    <property type="match status" value="1"/>
</dbReference>
<dbReference type="STRING" id="1891926.Fuma_00863"/>
<dbReference type="CDD" id="cd07560">
    <property type="entry name" value="Peptidase_S41_CPP"/>
    <property type="match status" value="1"/>
</dbReference>
<dbReference type="InterPro" id="IPR004447">
    <property type="entry name" value="Peptidase_S41A"/>
</dbReference>
<dbReference type="InterPro" id="IPR005151">
    <property type="entry name" value="Tail-specific_protease"/>
</dbReference>
<dbReference type="InterPro" id="IPR029045">
    <property type="entry name" value="ClpP/crotonase-like_dom_sf"/>
</dbReference>
<name>A0A1P8WB21_9PLAN</name>
<feature type="chain" id="PRO_5012794921" evidence="7">
    <location>
        <begin position="30"/>
        <end position="449"/>
    </location>
</feature>
<dbReference type="KEGG" id="fmr:Fuma_00863"/>
<dbReference type="AlphaFoldDB" id="A0A1P8WB21"/>
<keyword evidence="3 5" id="KW-0378">Hydrolase</keyword>
<dbReference type="GO" id="GO:0006508">
    <property type="term" value="P:proteolysis"/>
    <property type="evidence" value="ECO:0007669"/>
    <property type="project" value="UniProtKB-KW"/>
</dbReference>
<dbReference type="GO" id="GO:0004252">
    <property type="term" value="F:serine-type endopeptidase activity"/>
    <property type="evidence" value="ECO:0007669"/>
    <property type="project" value="UniProtKB-EC"/>
</dbReference>
<organism evidence="9 10">
    <name type="scientific">Fuerstiella marisgermanici</name>
    <dbReference type="NCBI Taxonomy" id="1891926"/>
    <lineage>
        <taxon>Bacteria</taxon>
        <taxon>Pseudomonadati</taxon>
        <taxon>Planctomycetota</taxon>
        <taxon>Planctomycetia</taxon>
        <taxon>Planctomycetales</taxon>
        <taxon>Planctomycetaceae</taxon>
        <taxon>Fuerstiella</taxon>
    </lineage>
</organism>
<comment type="similarity">
    <text evidence="1 5">Belongs to the peptidase S41A family.</text>
</comment>
<dbReference type="SUPFAM" id="SSF52096">
    <property type="entry name" value="ClpP/crotonase"/>
    <property type="match status" value="1"/>
</dbReference>
<dbReference type="SMART" id="SM00228">
    <property type="entry name" value="PDZ"/>
    <property type="match status" value="1"/>
</dbReference>
<evidence type="ECO:0000256" key="1">
    <source>
        <dbReference type="ARBA" id="ARBA00009179"/>
    </source>
</evidence>
<sequence length="449" mass="49657" precursor="true">MLSVSLRSAVLLVLLVAAPLASVPTAVIFADDAKPQTLTDYDLMSLFVETFQQIEVNYVRDIDRRELMEAAIQGMLGHLDQYSSFIPPRDVSRFNQMVEQEFGGIGITVNMRNGQLIVVSPLPGTPAFRAGIRAGDVIVGVDGDTTDGMNLSEAVQKLQGPVGRPVTVQVVHAGEDPEPEELKLVRQLIKAPTVRGDRYNEQNEWDFMLEGDPKIGYVRLSHFSRYTAEEVKAAIDQLVANKMQGLILDLRFNPGGLLESAIEIADMFLDSGNIVSVKGRNVPERSWEARKGGTFPNFPIAILVNNYSASASEVLSAALQDNKRAVVIGERSWGKGSVQNVIRMEEGDSALKLTTASYHRPSGVNIHRFPDMKESDQWGVTPDEGYELAYTSKQWRQWDEQRSKKDVLGPAAQPGSDAEEKDDEATKTDTFVDTQLTTAIDYIKKQLEK</sequence>
<evidence type="ECO:0000256" key="5">
    <source>
        <dbReference type="RuleBase" id="RU004404"/>
    </source>
</evidence>
<evidence type="ECO:0000256" key="3">
    <source>
        <dbReference type="ARBA" id="ARBA00022801"/>
    </source>
</evidence>
<dbReference type="GO" id="GO:0007165">
    <property type="term" value="P:signal transduction"/>
    <property type="evidence" value="ECO:0007669"/>
    <property type="project" value="TreeGrafter"/>
</dbReference>
<keyword evidence="7" id="KW-0732">Signal</keyword>
<dbReference type="Proteomes" id="UP000187735">
    <property type="component" value="Chromosome"/>
</dbReference>
<dbReference type="PANTHER" id="PTHR32060">
    <property type="entry name" value="TAIL-SPECIFIC PROTEASE"/>
    <property type="match status" value="1"/>
</dbReference>
<dbReference type="CDD" id="cd06782">
    <property type="entry name" value="cpPDZ_CPP-like"/>
    <property type="match status" value="1"/>
</dbReference>
<dbReference type="GO" id="GO:0030288">
    <property type="term" value="C:outer membrane-bounded periplasmic space"/>
    <property type="evidence" value="ECO:0007669"/>
    <property type="project" value="TreeGrafter"/>
</dbReference>
<dbReference type="SMART" id="SM00245">
    <property type="entry name" value="TSPc"/>
    <property type="match status" value="1"/>
</dbReference>
<protein>
    <submittedName>
        <fullName evidence="9">Carboxy-terminal processing protease CtpA</fullName>
        <ecNumber evidence="9">3.4.21.102</ecNumber>
    </submittedName>
</protein>
<proteinExistence type="inferred from homology"/>
<dbReference type="Pfam" id="PF03572">
    <property type="entry name" value="Peptidase_S41"/>
    <property type="match status" value="1"/>
</dbReference>
<keyword evidence="4 5" id="KW-0720">Serine protease</keyword>
<accession>A0A1P8WB21</accession>
<dbReference type="Pfam" id="PF17820">
    <property type="entry name" value="PDZ_6"/>
    <property type="match status" value="1"/>
</dbReference>
<dbReference type="InterPro" id="IPR055210">
    <property type="entry name" value="CtpA/B_N"/>
</dbReference>
<feature type="domain" description="PDZ" evidence="8">
    <location>
        <begin position="94"/>
        <end position="159"/>
    </location>
</feature>
<keyword evidence="2 5" id="KW-0645">Protease</keyword>
<keyword evidence="10" id="KW-1185">Reference proteome</keyword>
<evidence type="ECO:0000256" key="2">
    <source>
        <dbReference type="ARBA" id="ARBA00022670"/>
    </source>
</evidence>
<evidence type="ECO:0000313" key="10">
    <source>
        <dbReference type="Proteomes" id="UP000187735"/>
    </source>
</evidence>
<feature type="signal peptide" evidence="7">
    <location>
        <begin position="1"/>
        <end position="29"/>
    </location>
</feature>
<evidence type="ECO:0000256" key="7">
    <source>
        <dbReference type="SAM" id="SignalP"/>
    </source>
</evidence>
<reference evidence="9 10" key="1">
    <citation type="journal article" date="2016" name="Front. Microbiol.">
        <title>Fuerstia marisgermanicae gen. nov., sp. nov., an Unusual Member of the Phylum Planctomycetes from the German Wadden Sea.</title>
        <authorList>
            <person name="Kohn T."/>
            <person name="Heuer A."/>
            <person name="Jogler M."/>
            <person name="Vollmers J."/>
            <person name="Boedeker C."/>
            <person name="Bunk B."/>
            <person name="Rast P."/>
            <person name="Borchert D."/>
            <person name="Glockner I."/>
            <person name="Freese H.M."/>
            <person name="Klenk H.P."/>
            <person name="Overmann J."/>
            <person name="Kaster A.K."/>
            <person name="Rohde M."/>
            <person name="Wiegand S."/>
            <person name="Jogler C."/>
        </authorList>
    </citation>
    <scope>NUCLEOTIDE SEQUENCE [LARGE SCALE GENOMIC DNA]</scope>
    <source>
        <strain evidence="9 10">NH11</strain>
    </source>
</reference>
<dbReference type="OrthoDB" id="9812068at2"/>
<dbReference type="Gene3D" id="3.30.750.44">
    <property type="match status" value="1"/>
</dbReference>
<dbReference type="SUPFAM" id="SSF50156">
    <property type="entry name" value="PDZ domain-like"/>
    <property type="match status" value="1"/>
</dbReference>
<dbReference type="NCBIfam" id="TIGR00225">
    <property type="entry name" value="prc"/>
    <property type="match status" value="1"/>
</dbReference>
<dbReference type="Gene3D" id="2.30.42.10">
    <property type="match status" value="1"/>
</dbReference>
<dbReference type="PROSITE" id="PS50106">
    <property type="entry name" value="PDZ"/>
    <property type="match status" value="1"/>
</dbReference>
<evidence type="ECO:0000256" key="6">
    <source>
        <dbReference type="SAM" id="MobiDB-lite"/>
    </source>
</evidence>
<feature type="region of interest" description="Disordered" evidence="6">
    <location>
        <begin position="401"/>
        <end position="430"/>
    </location>
</feature>
<dbReference type="EC" id="3.4.21.102" evidence="9"/>
<dbReference type="InterPro" id="IPR036034">
    <property type="entry name" value="PDZ_sf"/>
</dbReference>
<evidence type="ECO:0000313" key="9">
    <source>
        <dbReference type="EMBL" id="APZ91277.1"/>
    </source>
</evidence>
<evidence type="ECO:0000256" key="4">
    <source>
        <dbReference type="ARBA" id="ARBA00022825"/>
    </source>
</evidence>
<dbReference type="Gene3D" id="3.90.226.10">
    <property type="entry name" value="2-enoyl-CoA Hydratase, Chain A, domain 1"/>
    <property type="match status" value="1"/>
</dbReference>
<dbReference type="InterPro" id="IPR041489">
    <property type="entry name" value="PDZ_6"/>
</dbReference>
<dbReference type="EMBL" id="CP017641">
    <property type="protein sequence ID" value="APZ91277.1"/>
    <property type="molecule type" value="Genomic_DNA"/>
</dbReference>